<evidence type="ECO:0000313" key="2">
    <source>
        <dbReference type="EMBL" id="ADE77301.1"/>
    </source>
</evidence>
<proteinExistence type="evidence at transcript level"/>
<dbReference type="OMA" id="WPKLLIC"/>
<name>D5ACN2_PICSI</name>
<dbReference type="InterPro" id="IPR001810">
    <property type="entry name" value="F-box_dom"/>
</dbReference>
<dbReference type="InterPro" id="IPR015915">
    <property type="entry name" value="Kelch-typ_b-propeller"/>
</dbReference>
<dbReference type="InterPro" id="IPR011043">
    <property type="entry name" value="Gal_Oxase/kelch_b-propeller"/>
</dbReference>
<dbReference type="InterPro" id="IPR050796">
    <property type="entry name" value="SCF_F-box_component"/>
</dbReference>
<dbReference type="Pfam" id="PF07734">
    <property type="entry name" value="FBA_1"/>
    <property type="match status" value="1"/>
</dbReference>
<dbReference type="PANTHER" id="PTHR31672">
    <property type="entry name" value="BNACNNG10540D PROTEIN"/>
    <property type="match status" value="1"/>
</dbReference>
<dbReference type="SUPFAM" id="SSF81383">
    <property type="entry name" value="F-box domain"/>
    <property type="match status" value="1"/>
</dbReference>
<organism evidence="2">
    <name type="scientific">Picea sitchensis</name>
    <name type="common">Sitka spruce</name>
    <name type="synonym">Pinus sitchensis</name>
    <dbReference type="NCBI Taxonomy" id="3332"/>
    <lineage>
        <taxon>Eukaryota</taxon>
        <taxon>Viridiplantae</taxon>
        <taxon>Streptophyta</taxon>
        <taxon>Embryophyta</taxon>
        <taxon>Tracheophyta</taxon>
        <taxon>Spermatophyta</taxon>
        <taxon>Pinopsida</taxon>
        <taxon>Pinidae</taxon>
        <taxon>Conifers I</taxon>
        <taxon>Pinales</taxon>
        <taxon>Pinaceae</taxon>
        <taxon>Picea</taxon>
    </lineage>
</organism>
<feature type="domain" description="F-box" evidence="1">
    <location>
        <begin position="11"/>
        <end position="61"/>
    </location>
</feature>
<dbReference type="Gene3D" id="1.20.1280.50">
    <property type="match status" value="1"/>
</dbReference>
<dbReference type="InterPro" id="IPR006527">
    <property type="entry name" value="F-box-assoc_dom_typ1"/>
</dbReference>
<dbReference type="PANTHER" id="PTHR31672:SF2">
    <property type="entry name" value="F-BOX DOMAIN-CONTAINING PROTEIN"/>
    <property type="match status" value="1"/>
</dbReference>
<protein>
    <recommendedName>
        <fullName evidence="1">F-box domain-containing protein</fullName>
    </recommendedName>
</protein>
<dbReference type="EMBL" id="BT124019">
    <property type="protein sequence ID" value="ADE77301.1"/>
    <property type="molecule type" value="mRNA"/>
</dbReference>
<sequence>MAEVEEECSASAAWFELPEDTREEILAFLPLDCLCRSRSVCKEWNALFSSTKFITNKWAEAPLNKKPWLVLCKENNQRGSSMDCSRYCFFTRTWKNCISFSFLPRGDEKVQYFGSAQGLFLVDIPHGRNTVCNPLTRTFLQLPPMPSIKILMTRGIVGWKVDDQETYKVVAVGLSHSNDVLQVEIYDSSEKSWGVVRYLPESLDKFDLSQGIVFCDDFFYWIGLDREAGMGVLGFSILEGTSTFIPFPELANGNTIWPKLLICRSRILLAGGIGLRRVWSMSMNMYTMFEIMEVILWEFQKDSSSSSWKEIARMPPSLCEVFLRRSFHSFECVGVEDCVCFTSYRCMDFAVYNLNEETWSWLPTIDAGDGYPRVLAFKPRPDMKVW</sequence>
<dbReference type="InterPro" id="IPR036047">
    <property type="entry name" value="F-box-like_dom_sf"/>
</dbReference>
<dbReference type="SUPFAM" id="SSF50965">
    <property type="entry name" value="Galactose oxidase, central domain"/>
    <property type="match status" value="1"/>
</dbReference>
<dbReference type="SMART" id="SM00256">
    <property type="entry name" value="FBOX"/>
    <property type="match status" value="1"/>
</dbReference>
<dbReference type="AlphaFoldDB" id="D5ACN2"/>
<reference evidence="2" key="1">
    <citation type="submission" date="2010-04" db="EMBL/GenBank/DDBJ databases">
        <authorList>
            <person name="Reid K.E."/>
            <person name="Liao N."/>
            <person name="Chan S."/>
            <person name="Docking R."/>
            <person name="Taylor G."/>
            <person name="Moore R."/>
            <person name="Mayo M."/>
            <person name="Munro S."/>
            <person name="King J."/>
            <person name="Yanchuk A."/>
            <person name="Holt R."/>
            <person name="Jones S."/>
            <person name="Marra M."/>
            <person name="Ritland C.E."/>
            <person name="Ritland K."/>
            <person name="Bohlmann J."/>
        </authorList>
    </citation>
    <scope>NUCLEOTIDE SEQUENCE</scope>
    <source>
        <tissue evidence="2">Bud</tissue>
    </source>
</reference>
<dbReference type="Pfam" id="PF00646">
    <property type="entry name" value="F-box"/>
    <property type="match status" value="1"/>
</dbReference>
<dbReference type="Gene3D" id="2.120.10.80">
    <property type="entry name" value="Kelch-type beta propeller"/>
    <property type="match status" value="1"/>
</dbReference>
<dbReference type="PROSITE" id="PS50181">
    <property type="entry name" value="FBOX"/>
    <property type="match status" value="1"/>
</dbReference>
<accession>D5ACN2</accession>
<evidence type="ECO:0000259" key="1">
    <source>
        <dbReference type="PROSITE" id="PS50181"/>
    </source>
</evidence>